<evidence type="ECO:0000313" key="12">
    <source>
        <dbReference type="Proteomes" id="UP000261540"/>
    </source>
</evidence>
<sequence>MSFLSANLSCLLQCCVYVSLLLLPVWTSAINEDIDVLVILPKNNSYLFSISRVTPAIEYARRKMRSDVGLYSGFNFNVHYDNSDCGNEALFNLVDRSCKKKPDLILGPVCEYAAAQVVRMASHWNIPVISAGALATGFSNKEKEYSHLTRVAPSYLKMAETFSAMFHHFGWKTALFIFDDDKEERNCYFTLEGVHNILHSEDYKIDIFEIHPKDYRVDIEEIIKYTYESEVIIMCAGANVIRDIMLAAHRRMFTSGTNVFFNIELFNSSSYGNGSWKRGDKYDAEAKQAYAALNTVTLLRSVKEEFENFSVEVKKATQKAGVYGYEDGDNVNVFVEGFHDALLLYALALGEVMKNGSNKKDGAQITHRMWNRSFEGIAGQVSIDANGDRSGDFSVMAMTDHEAGTFEVVMNYFGINGSIQVLPGFSRERFTLKDRHRNPFPEHPNKSCGLGVSAVTGIIVGALLGTAMLISFYFFRKNYRITIERRTQREDCNIGKHRQLREDSIRSNFSAA</sequence>
<dbReference type="GO" id="GO:0016941">
    <property type="term" value="F:natriuretic peptide receptor activity"/>
    <property type="evidence" value="ECO:0007669"/>
    <property type="project" value="TreeGrafter"/>
</dbReference>
<evidence type="ECO:0000256" key="3">
    <source>
        <dbReference type="ARBA" id="ARBA00022729"/>
    </source>
</evidence>
<evidence type="ECO:0000256" key="7">
    <source>
        <dbReference type="ARBA" id="ARBA00023180"/>
    </source>
</evidence>
<feature type="chain" id="PRO_5017355639" evidence="9">
    <location>
        <begin position="30"/>
        <end position="512"/>
    </location>
</feature>
<evidence type="ECO:0000313" key="11">
    <source>
        <dbReference type="Ensembl" id="ENSPKIP00000035217.1"/>
    </source>
</evidence>
<feature type="domain" description="Receptor ligand binding region" evidence="10">
    <location>
        <begin position="53"/>
        <end position="400"/>
    </location>
</feature>
<organism evidence="11 12">
    <name type="scientific">Paramormyrops kingsleyae</name>
    <dbReference type="NCBI Taxonomy" id="1676925"/>
    <lineage>
        <taxon>Eukaryota</taxon>
        <taxon>Metazoa</taxon>
        <taxon>Chordata</taxon>
        <taxon>Craniata</taxon>
        <taxon>Vertebrata</taxon>
        <taxon>Euteleostomi</taxon>
        <taxon>Actinopterygii</taxon>
        <taxon>Neopterygii</taxon>
        <taxon>Teleostei</taxon>
        <taxon>Osteoglossocephala</taxon>
        <taxon>Osteoglossomorpha</taxon>
        <taxon>Osteoglossiformes</taxon>
        <taxon>Mormyridae</taxon>
        <taxon>Paramormyrops</taxon>
    </lineage>
</organism>
<name>A0A3B3SWT4_9TELE</name>
<dbReference type="Pfam" id="PF01094">
    <property type="entry name" value="ANF_receptor"/>
    <property type="match status" value="1"/>
</dbReference>
<evidence type="ECO:0000256" key="6">
    <source>
        <dbReference type="ARBA" id="ARBA00023170"/>
    </source>
</evidence>
<dbReference type="RefSeq" id="XP_023692430.1">
    <property type="nucleotide sequence ID" value="XM_023836662.2"/>
</dbReference>
<comment type="subcellular location">
    <subcellularLocation>
        <location evidence="1">Membrane</location>
        <topology evidence="1">Single-pass type I membrane protein</topology>
    </subcellularLocation>
</comment>
<keyword evidence="3 9" id="KW-0732">Signal</keyword>
<evidence type="ECO:0000256" key="5">
    <source>
        <dbReference type="ARBA" id="ARBA00023136"/>
    </source>
</evidence>
<dbReference type="Gene3D" id="3.40.50.2300">
    <property type="match status" value="2"/>
</dbReference>
<dbReference type="STRING" id="1676925.ENSPKIP00000035217"/>
<keyword evidence="12" id="KW-1185">Reference proteome</keyword>
<reference evidence="11" key="1">
    <citation type="submission" date="2025-08" db="UniProtKB">
        <authorList>
            <consortium name="Ensembl"/>
        </authorList>
    </citation>
    <scope>IDENTIFICATION</scope>
</reference>
<dbReference type="GO" id="GO:0007165">
    <property type="term" value="P:signal transduction"/>
    <property type="evidence" value="ECO:0007669"/>
    <property type="project" value="TreeGrafter"/>
</dbReference>
<feature type="signal peptide" evidence="9">
    <location>
        <begin position="1"/>
        <end position="29"/>
    </location>
</feature>
<accession>A0A3B3SWT4</accession>
<dbReference type="PANTHER" id="PTHR44755:SF11">
    <property type="entry name" value="ATRIAL NATRIURETIC PEPTIDE RECEPTOR 3 ISOFORM X1"/>
    <property type="match status" value="1"/>
</dbReference>
<evidence type="ECO:0000256" key="8">
    <source>
        <dbReference type="SAM" id="Phobius"/>
    </source>
</evidence>
<dbReference type="PANTHER" id="PTHR44755">
    <property type="entry name" value="NATRIURETIC PEPTIDE RECEPTOR 3-RELATED"/>
    <property type="match status" value="1"/>
</dbReference>
<dbReference type="PROSITE" id="PS00458">
    <property type="entry name" value="ANF_RECEPTORS"/>
    <property type="match status" value="1"/>
</dbReference>
<dbReference type="InterPro" id="IPR028082">
    <property type="entry name" value="Peripla_BP_I"/>
</dbReference>
<dbReference type="GO" id="GO:0017046">
    <property type="term" value="F:peptide hormone binding"/>
    <property type="evidence" value="ECO:0007669"/>
    <property type="project" value="TreeGrafter"/>
</dbReference>
<dbReference type="GeneID" id="111856573"/>
<dbReference type="GO" id="GO:0016020">
    <property type="term" value="C:membrane"/>
    <property type="evidence" value="ECO:0007669"/>
    <property type="project" value="UniProtKB-SubCell"/>
</dbReference>
<proteinExistence type="predicted"/>
<dbReference type="FunFam" id="3.40.50.2300:FF:000147">
    <property type="entry name" value="Atrial natriuretic peptide receptor 3"/>
    <property type="match status" value="1"/>
</dbReference>
<reference evidence="11" key="2">
    <citation type="submission" date="2025-09" db="UniProtKB">
        <authorList>
            <consortium name="Ensembl"/>
        </authorList>
    </citation>
    <scope>IDENTIFICATION</scope>
</reference>
<evidence type="ECO:0000256" key="1">
    <source>
        <dbReference type="ARBA" id="ARBA00004479"/>
    </source>
</evidence>
<dbReference type="PRINTS" id="PR00255">
    <property type="entry name" value="NATPEPTIDER"/>
</dbReference>
<evidence type="ECO:0000256" key="2">
    <source>
        <dbReference type="ARBA" id="ARBA00022692"/>
    </source>
</evidence>
<keyword evidence="6" id="KW-0675">Receptor</keyword>
<evidence type="ECO:0000256" key="4">
    <source>
        <dbReference type="ARBA" id="ARBA00022989"/>
    </source>
</evidence>
<keyword evidence="4 8" id="KW-1133">Transmembrane helix</keyword>
<dbReference type="AlphaFoldDB" id="A0A3B3SWT4"/>
<evidence type="ECO:0000259" key="10">
    <source>
        <dbReference type="Pfam" id="PF01094"/>
    </source>
</evidence>
<protein>
    <submittedName>
        <fullName evidence="11">Natriuretic peptide receptor 3</fullName>
    </submittedName>
</protein>
<dbReference type="InterPro" id="IPR052612">
    <property type="entry name" value="ANP_Clearance_Receptor"/>
</dbReference>
<evidence type="ECO:0000256" key="9">
    <source>
        <dbReference type="SAM" id="SignalP"/>
    </source>
</evidence>
<keyword evidence="2 8" id="KW-0812">Transmembrane</keyword>
<dbReference type="SUPFAM" id="SSF53822">
    <property type="entry name" value="Periplasmic binding protein-like I"/>
    <property type="match status" value="1"/>
</dbReference>
<dbReference type="Proteomes" id="UP000261540">
    <property type="component" value="Unplaced"/>
</dbReference>
<keyword evidence="5 8" id="KW-0472">Membrane</keyword>
<dbReference type="Ensembl" id="ENSPKIT00000016145.1">
    <property type="protein sequence ID" value="ENSPKIP00000035217.1"/>
    <property type="gene ID" value="ENSPKIG00000014258.1"/>
</dbReference>
<dbReference type="InterPro" id="IPR001170">
    <property type="entry name" value="ANPR/GUC"/>
</dbReference>
<keyword evidence="7" id="KW-0325">Glycoprotein</keyword>
<feature type="transmembrane region" description="Helical" evidence="8">
    <location>
        <begin position="450"/>
        <end position="475"/>
    </location>
</feature>
<dbReference type="InterPro" id="IPR001828">
    <property type="entry name" value="ANF_lig-bd_rcpt"/>
</dbReference>
<dbReference type="GeneTree" id="ENSGT00440000033872"/>